<dbReference type="InterPro" id="IPR023343">
    <property type="entry name" value="Penicillin_amidase_dom1"/>
</dbReference>
<dbReference type="Gene3D" id="2.30.120.10">
    <property type="match status" value="1"/>
</dbReference>
<dbReference type="SUPFAM" id="SSF56235">
    <property type="entry name" value="N-terminal nucleophile aminohydrolases (Ntn hydrolases)"/>
    <property type="match status" value="1"/>
</dbReference>
<name>A0A6J4K392_9CYAN</name>
<keyword evidence="7" id="KW-1133">Transmembrane helix</keyword>
<reference evidence="8" key="1">
    <citation type="submission" date="2020-02" db="EMBL/GenBank/DDBJ databases">
        <authorList>
            <person name="Meier V. D."/>
        </authorList>
    </citation>
    <scope>NUCLEOTIDE SEQUENCE</scope>
    <source>
        <strain evidence="8">AVDCRST_MAG92</strain>
    </source>
</reference>
<evidence type="ECO:0000313" key="8">
    <source>
        <dbReference type="EMBL" id="CAA9294232.1"/>
    </source>
</evidence>
<feature type="binding site" evidence="6">
    <location>
        <position position="276"/>
    </location>
    <ligand>
        <name>Ca(2+)</name>
        <dbReference type="ChEBI" id="CHEBI:29108"/>
    </ligand>
</feature>
<gene>
    <name evidence="8" type="ORF">AVDCRST_MAG92-4574</name>
</gene>
<dbReference type="InterPro" id="IPR002692">
    <property type="entry name" value="S45"/>
</dbReference>
<evidence type="ECO:0000256" key="1">
    <source>
        <dbReference type="ARBA" id="ARBA00006586"/>
    </source>
</evidence>
<keyword evidence="7" id="KW-0812">Transmembrane</keyword>
<evidence type="ECO:0000256" key="3">
    <source>
        <dbReference type="ARBA" id="ARBA00022801"/>
    </source>
</evidence>
<dbReference type="InterPro" id="IPR043147">
    <property type="entry name" value="Penicillin_amidase_A-knob"/>
</dbReference>
<evidence type="ECO:0000256" key="6">
    <source>
        <dbReference type="PIRSR" id="PIRSR001227-2"/>
    </source>
</evidence>
<dbReference type="GO" id="GO:0016811">
    <property type="term" value="F:hydrolase activity, acting on carbon-nitrogen (but not peptide) bonds, in linear amides"/>
    <property type="evidence" value="ECO:0007669"/>
    <property type="project" value="InterPro"/>
</dbReference>
<feature type="active site" description="Nucleophile" evidence="5">
    <location>
        <position position="201"/>
    </location>
</feature>
<evidence type="ECO:0000256" key="2">
    <source>
        <dbReference type="ARBA" id="ARBA00022729"/>
    </source>
</evidence>
<proteinExistence type="inferred from homology"/>
<dbReference type="PANTHER" id="PTHR34218:SF3">
    <property type="entry name" value="ACYL-HOMOSERINE LACTONE ACYLASE PVDQ"/>
    <property type="match status" value="1"/>
</dbReference>
<accession>A0A6J4K392</accession>
<keyword evidence="4" id="KW-0865">Zymogen</keyword>
<keyword evidence="6" id="KW-0106">Calcium</keyword>
<sequence length="712" mass="80084">MDFFIIKSMNFAQLLNRFRQRLIWVFPLLLGFTLAICLSFYIPASSLERTEILWDRWGVPHIYGKDTQGLFQAFGWAQMQSHGDLILRLYGQARGRAAEYFGEKYLQSDQYVRTMGIPARAKDWYKQQNPTMQGFLDAFAIGINNYAKENPDKINDEVKAVLPVDGVDVLAHVQRVIHFTFVVNQDEVKSQASTNKITPGSNGWAIAPSHSSSGNAMLLANPHLPWSDLFLWYEAQLTAPGIDAYGAALVGMPVLAIAFNNNLGWTSTVNTHDGWDAYELKLADNGYVFDGKVRPFETETQTLKIKQANGKLREEPLLIQHSIHGPIIDEQKNDKKAIALRVVGLEQPNMMEQFWDMARASNLNEFEAALKRLQLPMFNIIYADKNGHILYVFNGQVPIHTQGNWNYWQGIIPGDTSATLWTKTHPYRDLPRVLDPPSGWLQNANDPPWTTTFPPVLNPNNYPPYISPRFMGLRAQRSAKMLLEKPKISFEEMIADKFSSRLELADRVLDDLIVAARKEGSEIGRQAADVLSRWDRQTEANSRGAVLFAAWARSMPPSKLFATRWNENSPLDTPKNLADPASAVKLLEAAATTVKLLYGALDVPWGEVARLRYGNVDLPVSGGPGLFGIFRVIDLIPAKDGNFQQFSGDSYVAAIEFSNPVRAKVLITYGNATQPGSPHVGDQLPLYARNELRPAWRTRKEVEAHLEARKVF</sequence>
<dbReference type="InterPro" id="IPR029055">
    <property type="entry name" value="Ntn_hydrolases_N"/>
</dbReference>
<dbReference type="EMBL" id="CADCTM010000803">
    <property type="protein sequence ID" value="CAA9294232.1"/>
    <property type="molecule type" value="Genomic_DNA"/>
</dbReference>
<dbReference type="Gene3D" id="1.10.1400.10">
    <property type="match status" value="1"/>
</dbReference>
<dbReference type="CDD" id="cd01936">
    <property type="entry name" value="Ntn_CA"/>
    <property type="match status" value="1"/>
</dbReference>
<dbReference type="Gene3D" id="1.10.439.10">
    <property type="entry name" value="Penicillin Amidohydrolase, domain 1"/>
    <property type="match status" value="1"/>
</dbReference>
<dbReference type="Gene3D" id="3.60.20.10">
    <property type="entry name" value="Glutamine Phosphoribosylpyrophosphate, subunit 1, domain 1"/>
    <property type="match status" value="1"/>
</dbReference>
<dbReference type="PIRSF" id="PIRSF001227">
    <property type="entry name" value="Pen_acylase"/>
    <property type="match status" value="1"/>
</dbReference>
<keyword evidence="2" id="KW-0732">Signal</keyword>
<evidence type="ECO:0000256" key="7">
    <source>
        <dbReference type="SAM" id="Phobius"/>
    </source>
</evidence>
<dbReference type="PANTHER" id="PTHR34218">
    <property type="entry name" value="PEPTIDASE S45 PENICILLIN AMIDASE"/>
    <property type="match status" value="1"/>
</dbReference>
<dbReference type="Pfam" id="PF01804">
    <property type="entry name" value="Penicil_amidase"/>
    <property type="match status" value="1"/>
</dbReference>
<keyword evidence="3" id="KW-0378">Hydrolase</keyword>
<protein>
    <submittedName>
        <fullName evidence="8">Penicillin amidase superfamily</fullName>
    </submittedName>
</protein>
<dbReference type="InterPro" id="IPR043146">
    <property type="entry name" value="Penicillin_amidase_N_B-knob"/>
</dbReference>
<dbReference type="GO" id="GO:0046872">
    <property type="term" value="F:metal ion binding"/>
    <property type="evidence" value="ECO:0007669"/>
    <property type="project" value="UniProtKB-KW"/>
</dbReference>
<comment type="cofactor">
    <cofactor evidence="6">
        <name>Ca(2+)</name>
        <dbReference type="ChEBI" id="CHEBI:29108"/>
    </cofactor>
    <text evidence="6">Binds 1 Ca(2+) ion per dimer.</text>
</comment>
<dbReference type="AlphaFoldDB" id="A0A6J4K392"/>
<organism evidence="8">
    <name type="scientific">uncultured Coleofasciculus sp</name>
    <dbReference type="NCBI Taxonomy" id="1267456"/>
    <lineage>
        <taxon>Bacteria</taxon>
        <taxon>Bacillati</taxon>
        <taxon>Cyanobacteriota</taxon>
        <taxon>Cyanophyceae</taxon>
        <taxon>Coleofasciculales</taxon>
        <taxon>Coleofasciculaceae</taxon>
        <taxon>Coleofasciculus</taxon>
        <taxon>environmental samples</taxon>
    </lineage>
</organism>
<evidence type="ECO:0000256" key="4">
    <source>
        <dbReference type="ARBA" id="ARBA00023145"/>
    </source>
</evidence>
<evidence type="ECO:0000256" key="5">
    <source>
        <dbReference type="PIRSR" id="PIRSR001227-1"/>
    </source>
</evidence>
<dbReference type="GO" id="GO:0017000">
    <property type="term" value="P:antibiotic biosynthetic process"/>
    <property type="evidence" value="ECO:0007669"/>
    <property type="project" value="InterPro"/>
</dbReference>
<feature type="binding site" evidence="6">
    <location>
        <position position="273"/>
    </location>
    <ligand>
        <name>Ca(2+)</name>
        <dbReference type="ChEBI" id="CHEBI:29108"/>
    </ligand>
</feature>
<dbReference type="InterPro" id="IPR014395">
    <property type="entry name" value="Pen/GL7ACA/AHL_acylase"/>
</dbReference>
<feature type="transmembrane region" description="Helical" evidence="7">
    <location>
        <begin position="21"/>
        <end position="42"/>
    </location>
</feature>
<keyword evidence="7" id="KW-0472">Membrane</keyword>
<comment type="similarity">
    <text evidence="1">Belongs to the peptidase S45 family.</text>
</comment>
<keyword evidence="6" id="KW-0479">Metal-binding</keyword>